<dbReference type="InterPro" id="IPR000531">
    <property type="entry name" value="Beta-barrel_TonB"/>
</dbReference>
<dbReference type="InterPro" id="IPR037066">
    <property type="entry name" value="Plug_dom_sf"/>
</dbReference>
<dbReference type="PANTHER" id="PTHR32552:SF68">
    <property type="entry name" value="FERRICHROME OUTER MEMBRANE TRANSPORTER_PHAGE RECEPTOR"/>
    <property type="match status" value="1"/>
</dbReference>
<evidence type="ECO:0000256" key="14">
    <source>
        <dbReference type="SAM" id="MobiDB-lite"/>
    </source>
</evidence>
<reference evidence="18 19" key="1">
    <citation type="submission" date="2019-05" db="EMBL/GenBank/DDBJ databases">
        <title>Genome of Alcanivorax gelatiniphagus, an oil degrading marine bacteria.</title>
        <authorList>
            <person name="Kwon K.K."/>
        </authorList>
    </citation>
    <scope>NUCLEOTIDE SEQUENCE [LARGE SCALE GENOMIC DNA]</scope>
    <source>
        <strain evidence="18 19">MEBiC 08158</strain>
    </source>
</reference>
<dbReference type="Gene3D" id="2.170.130.10">
    <property type="entry name" value="TonB-dependent receptor, plug domain"/>
    <property type="match status" value="1"/>
</dbReference>
<evidence type="ECO:0000256" key="12">
    <source>
        <dbReference type="PROSITE-ProRule" id="PRU01360"/>
    </source>
</evidence>
<evidence type="ECO:0000259" key="16">
    <source>
        <dbReference type="Pfam" id="PF00593"/>
    </source>
</evidence>
<dbReference type="SUPFAM" id="SSF56935">
    <property type="entry name" value="Porins"/>
    <property type="match status" value="1"/>
</dbReference>
<evidence type="ECO:0000313" key="19">
    <source>
        <dbReference type="Proteomes" id="UP000739180"/>
    </source>
</evidence>
<evidence type="ECO:0000256" key="3">
    <source>
        <dbReference type="ARBA" id="ARBA00022452"/>
    </source>
</evidence>
<dbReference type="Pfam" id="PF07715">
    <property type="entry name" value="Plug"/>
    <property type="match status" value="1"/>
</dbReference>
<evidence type="ECO:0000256" key="8">
    <source>
        <dbReference type="ARBA" id="ARBA00023065"/>
    </source>
</evidence>
<proteinExistence type="inferred from homology"/>
<dbReference type="PANTHER" id="PTHR32552">
    <property type="entry name" value="FERRICHROME IRON RECEPTOR-RELATED"/>
    <property type="match status" value="1"/>
</dbReference>
<evidence type="ECO:0000256" key="11">
    <source>
        <dbReference type="ARBA" id="ARBA00023237"/>
    </source>
</evidence>
<accession>A0ABY2XM94</accession>
<dbReference type="EMBL" id="VCQT01000029">
    <property type="protein sequence ID" value="TMW12803.1"/>
    <property type="molecule type" value="Genomic_DNA"/>
</dbReference>
<keyword evidence="4" id="KW-0410">Iron transport</keyword>
<evidence type="ECO:0000256" key="1">
    <source>
        <dbReference type="ARBA" id="ARBA00004571"/>
    </source>
</evidence>
<evidence type="ECO:0000256" key="7">
    <source>
        <dbReference type="ARBA" id="ARBA00023004"/>
    </source>
</evidence>
<keyword evidence="9 13" id="KW-0798">TonB box</keyword>
<dbReference type="Pfam" id="PF00593">
    <property type="entry name" value="TonB_dep_Rec_b-barrel"/>
    <property type="match status" value="1"/>
</dbReference>
<organism evidence="18 19">
    <name type="scientific">Alloalcanivorax gelatiniphagus</name>
    <dbReference type="NCBI Taxonomy" id="1194167"/>
    <lineage>
        <taxon>Bacteria</taxon>
        <taxon>Pseudomonadati</taxon>
        <taxon>Pseudomonadota</taxon>
        <taxon>Gammaproteobacteria</taxon>
        <taxon>Oceanospirillales</taxon>
        <taxon>Alcanivoracaceae</taxon>
        <taxon>Alloalcanivorax</taxon>
    </lineage>
</organism>
<keyword evidence="3 12" id="KW-1134">Transmembrane beta strand</keyword>
<protein>
    <submittedName>
        <fullName evidence="18">TonB-dependent receptor</fullName>
    </submittedName>
</protein>
<gene>
    <name evidence="18" type="ORF">FGS76_09100</name>
</gene>
<feature type="chain" id="PRO_5045267177" evidence="15">
    <location>
        <begin position="26"/>
        <end position="696"/>
    </location>
</feature>
<evidence type="ECO:0000313" key="18">
    <source>
        <dbReference type="EMBL" id="TMW12803.1"/>
    </source>
</evidence>
<keyword evidence="2 12" id="KW-0813">Transport</keyword>
<evidence type="ECO:0000256" key="15">
    <source>
        <dbReference type="SAM" id="SignalP"/>
    </source>
</evidence>
<keyword evidence="8" id="KW-0406">Ion transport</keyword>
<dbReference type="CDD" id="cd01347">
    <property type="entry name" value="ligand_gated_channel"/>
    <property type="match status" value="1"/>
</dbReference>
<dbReference type="Gene3D" id="2.40.170.20">
    <property type="entry name" value="TonB-dependent receptor, beta-barrel domain"/>
    <property type="match status" value="1"/>
</dbReference>
<evidence type="ECO:0000256" key="5">
    <source>
        <dbReference type="ARBA" id="ARBA00022692"/>
    </source>
</evidence>
<evidence type="ECO:0000256" key="10">
    <source>
        <dbReference type="ARBA" id="ARBA00023136"/>
    </source>
</evidence>
<keyword evidence="7" id="KW-0408">Iron</keyword>
<evidence type="ECO:0000259" key="17">
    <source>
        <dbReference type="Pfam" id="PF07715"/>
    </source>
</evidence>
<comment type="subcellular location">
    <subcellularLocation>
        <location evidence="1 12">Cell outer membrane</location>
        <topology evidence="1 12">Multi-pass membrane protein</topology>
    </subcellularLocation>
</comment>
<dbReference type="InterPro" id="IPR036942">
    <property type="entry name" value="Beta-barrel_TonB_sf"/>
</dbReference>
<feature type="compositionally biased region" description="Polar residues" evidence="14">
    <location>
        <begin position="372"/>
        <end position="386"/>
    </location>
</feature>
<dbReference type="PROSITE" id="PS52016">
    <property type="entry name" value="TONB_DEPENDENT_REC_3"/>
    <property type="match status" value="1"/>
</dbReference>
<keyword evidence="11 12" id="KW-0998">Cell outer membrane</keyword>
<keyword evidence="6 15" id="KW-0732">Signal</keyword>
<feature type="region of interest" description="Disordered" evidence="14">
    <location>
        <begin position="363"/>
        <end position="386"/>
    </location>
</feature>
<keyword evidence="19" id="KW-1185">Reference proteome</keyword>
<dbReference type="InterPro" id="IPR039426">
    <property type="entry name" value="TonB-dep_rcpt-like"/>
</dbReference>
<evidence type="ECO:0000256" key="4">
    <source>
        <dbReference type="ARBA" id="ARBA00022496"/>
    </source>
</evidence>
<evidence type="ECO:0000256" key="2">
    <source>
        <dbReference type="ARBA" id="ARBA00022448"/>
    </source>
</evidence>
<keyword evidence="5 12" id="KW-0812">Transmembrane</keyword>
<sequence>MHRRLLAWLGGAALALPGTALPATAPDTGLATAPAHELEAVTVTGTRLERDLADLPGAATVVDAARVQTGQPGLQLDESLSRVPGLYLQNRYNFAQGLRLSSRGFGARAPFGVRGLRLNVDGFPETLPDGQSQVDAIDLDALESITVLRGPSSVLYGNATGGVVDMTTRSGRDLQYDRRFSVAGGADGYRKARLELGGADRDGHHYLSLTGVRHDGQRQQSDLEKYLLNARVGRALAPERDVELFFTALDTPVAQDPGGLTRAQVDEDRDQAARFANLLDAGQEVTQQRLGVLYRERGLGGELRLRGFVTRRDFRQQLPFPGSSLIDYQRLFYGLRLEYTNQAHLLGLDHRFLVGVDADRQRDDRGRRSVNAAGQVTGETANEDQTATASGLFVQTDTDLTDSLVLALGARADRVRLDIDDHRLVDGDQSGQQTFNQGSYSAGLTWHLNPRHSVYATVSNAFETPTFTELANPSGAGGFNPDLDPQKAVNREIGGRGQIGERLFYDLALFSVRVRDEITPYQLDGRTFYDNAARTRRDGLELLLEHQTTERLTLTLAYTYSDFEFEDFFDDQQNRDVSGNRLPGLPRHHLFAEAAWRWSNGAFLVVDGDYSGSVYAENTNRTKVDDYLVAGLRGGREWRLGRRSLTLYSGVKNLFDEDYIANLRINANSDRPNPADRGYYEPAPGRQWYAGASYAW</sequence>
<name>A0ABY2XM94_9GAMM</name>
<dbReference type="InterPro" id="IPR012910">
    <property type="entry name" value="Plug_dom"/>
</dbReference>
<evidence type="ECO:0000256" key="9">
    <source>
        <dbReference type="ARBA" id="ARBA00023077"/>
    </source>
</evidence>
<keyword evidence="18" id="KW-0675">Receptor</keyword>
<feature type="domain" description="TonB-dependent receptor-like beta-barrel" evidence="16">
    <location>
        <begin position="274"/>
        <end position="654"/>
    </location>
</feature>
<feature type="signal peptide" evidence="15">
    <location>
        <begin position="1"/>
        <end position="25"/>
    </location>
</feature>
<keyword evidence="10 12" id="KW-0472">Membrane</keyword>
<dbReference type="Proteomes" id="UP000739180">
    <property type="component" value="Unassembled WGS sequence"/>
</dbReference>
<feature type="domain" description="TonB-dependent receptor plug" evidence="17">
    <location>
        <begin position="52"/>
        <end position="163"/>
    </location>
</feature>
<dbReference type="RefSeq" id="WP_138772323.1">
    <property type="nucleotide sequence ID" value="NZ_VCQT01000029.1"/>
</dbReference>
<comment type="caution">
    <text evidence="18">The sequence shown here is derived from an EMBL/GenBank/DDBJ whole genome shotgun (WGS) entry which is preliminary data.</text>
</comment>
<comment type="similarity">
    <text evidence="12 13">Belongs to the TonB-dependent receptor family.</text>
</comment>
<evidence type="ECO:0000256" key="6">
    <source>
        <dbReference type="ARBA" id="ARBA00022729"/>
    </source>
</evidence>
<evidence type="ECO:0000256" key="13">
    <source>
        <dbReference type="RuleBase" id="RU003357"/>
    </source>
</evidence>